<sequence length="93" mass="9744">MSELVRRGVVVRGVVQGVGFRAACAREARRLGVAGWVRNRDDGSVEADLQGVPAAVDRLLAWCRVGPAGARVDGVEVHPGVPEPGLTGFRVAS</sequence>
<dbReference type="EC" id="3.6.1.7" evidence="2 5"/>
<evidence type="ECO:0000256" key="4">
    <source>
        <dbReference type="ARBA" id="ARBA00047645"/>
    </source>
</evidence>
<evidence type="ECO:0000259" key="8">
    <source>
        <dbReference type="PROSITE" id="PS51160"/>
    </source>
</evidence>
<dbReference type="InterPro" id="IPR017968">
    <property type="entry name" value="Acylphosphatase_CS"/>
</dbReference>
<comment type="caution">
    <text evidence="9">The sequence shown here is derived from an EMBL/GenBank/DDBJ whole genome shotgun (WGS) entry which is preliminary data.</text>
</comment>
<dbReference type="SUPFAM" id="SSF54975">
    <property type="entry name" value="Acylphosphatase/BLUF domain-like"/>
    <property type="match status" value="1"/>
</dbReference>
<dbReference type="PROSITE" id="PS00150">
    <property type="entry name" value="ACYLPHOSPHATASE_1"/>
    <property type="match status" value="1"/>
</dbReference>
<dbReference type="PRINTS" id="PR00112">
    <property type="entry name" value="ACYLPHPHTASE"/>
</dbReference>
<accession>A0ABW9QY63</accession>
<evidence type="ECO:0000313" key="10">
    <source>
        <dbReference type="Proteomes" id="UP000437736"/>
    </source>
</evidence>
<dbReference type="PANTHER" id="PTHR47268:SF4">
    <property type="entry name" value="ACYLPHOSPHATASE"/>
    <property type="match status" value="1"/>
</dbReference>
<reference evidence="9 10" key="1">
    <citation type="submission" date="2019-11" db="EMBL/GenBank/DDBJ databases">
        <title>Acidiferrimicrobium australis gen. nov., sp. nov., an acidophilic and obligately heterotrophic, member of the Actinobacteria that catalyses dissimilatory oxido- reduction of iron isolated from metal-rich acidic water in Chile.</title>
        <authorList>
            <person name="Gonzalez D."/>
            <person name="Huber K."/>
            <person name="Hedrich S."/>
            <person name="Rojas-Villalobos C."/>
            <person name="Quatrini R."/>
            <person name="Dinamarca M.A."/>
            <person name="Schwarz A."/>
            <person name="Canales C."/>
            <person name="Nancucheo I."/>
        </authorList>
    </citation>
    <scope>NUCLEOTIDE SEQUENCE [LARGE SCALE GENOMIC DNA]</scope>
    <source>
        <strain evidence="9 10">USS-CCA1</strain>
    </source>
</reference>
<dbReference type="Proteomes" id="UP000437736">
    <property type="component" value="Unassembled WGS sequence"/>
</dbReference>
<dbReference type="InterPro" id="IPR036046">
    <property type="entry name" value="Acylphosphatase-like_dom_sf"/>
</dbReference>
<name>A0ABW9QY63_9ACTN</name>
<evidence type="ECO:0000256" key="7">
    <source>
        <dbReference type="RuleBase" id="RU004168"/>
    </source>
</evidence>
<dbReference type="InterPro" id="IPR020456">
    <property type="entry name" value="Acylphosphatase"/>
</dbReference>
<evidence type="ECO:0000256" key="2">
    <source>
        <dbReference type="ARBA" id="ARBA00012150"/>
    </source>
</evidence>
<evidence type="ECO:0000256" key="3">
    <source>
        <dbReference type="ARBA" id="ARBA00015991"/>
    </source>
</evidence>
<comment type="similarity">
    <text evidence="1 7">Belongs to the acylphosphatase family.</text>
</comment>
<feature type="active site" evidence="5">
    <location>
        <position position="21"/>
    </location>
</feature>
<dbReference type="Pfam" id="PF00708">
    <property type="entry name" value="Acylphosphatase"/>
    <property type="match status" value="1"/>
</dbReference>
<dbReference type="Gene3D" id="3.30.70.100">
    <property type="match status" value="1"/>
</dbReference>
<proteinExistence type="inferred from homology"/>
<keyword evidence="5 6" id="KW-0378">Hydrolase</keyword>
<evidence type="ECO:0000256" key="1">
    <source>
        <dbReference type="ARBA" id="ARBA00005614"/>
    </source>
</evidence>
<dbReference type="EMBL" id="WJHE01000571">
    <property type="protein sequence ID" value="MST33353.1"/>
    <property type="molecule type" value="Genomic_DNA"/>
</dbReference>
<evidence type="ECO:0000256" key="6">
    <source>
        <dbReference type="RuleBase" id="RU000553"/>
    </source>
</evidence>
<gene>
    <name evidence="9" type="ORF">GHK86_11570</name>
</gene>
<keyword evidence="10" id="KW-1185">Reference proteome</keyword>
<evidence type="ECO:0000313" key="9">
    <source>
        <dbReference type="EMBL" id="MST33353.1"/>
    </source>
</evidence>
<organism evidence="9 10">
    <name type="scientific">Acidiferrimicrobium australe</name>
    <dbReference type="NCBI Taxonomy" id="2664430"/>
    <lineage>
        <taxon>Bacteria</taxon>
        <taxon>Bacillati</taxon>
        <taxon>Actinomycetota</taxon>
        <taxon>Acidimicrobiia</taxon>
        <taxon>Acidimicrobiales</taxon>
        <taxon>Acidimicrobiaceae</taxon>
        <taxon>Acidiferrimicrobium</taxon>
    </lineage>
</organism>
<dbReference type="PROSITE" id="PS00151">
    <property type="entry name" value="ACYLPHOSPHATASE_2"/>
    <property type="match status" value="1"/>
</dbReference>
<feature type="domain" description="Acylphosphatase-like" evidence="8">
    <location>
        <begin position="6"/>
        <end position="93"/>
    </location>
</feature>
<dbReference type="PROSITE" id="PS51160">
    <property type="entry name" value="ACYLPHOSPHATASE_3"/>
    <property type="match status" value="1"/>
</dbReference>
<evidence type="ECO:0000256" key="5">
    <source>
        <dbReference type="PROSITE-ProRule" id="PRU00520"/>
    </source>
</evidence>
<feature type="active site" evidence="5">
    <location>
        <position position="39"/>
    </location>
</feature>
<dbReference type="InterPro" id="IPR001792">
    <property type="entry name" value="Acylphosphatase-like_dom"/>
</dbReference>
<comment type="catalytic activity">
    <reaction evidence="4 5 6">
        <text>an acyl phosphate + H2O = a carboxylate + phosphate + H(+)</text>
        <dbReference type="Rhea" id="RHEA:14965"/>
        <dbReference type="ChEBI" id="CHEBI:15377"/>
        <dbReference type="ChEBI" id="CHEBI:15378"/>
        <dbReference type="ChEBI" id="CHEBI:29067"/>
        <dbReference type="ChEBI" id="CHEBI:43474"/>
        <dbReference type="ChEBI" id="CHEBI:59918"/>
        <dbReference type="EC" id="3.6.1.7"/>
    </reaction>
</comment>
<protein>
    <recommendedName>
        <fullName evidence="3 5">Acylphosphatase</fullName>
        <ecNumber evidence="2 5">3.6.1.7</ecNumber>
    </recommendedName>
</protein>
<dbReference type="PANTHER" id="PTHR47268">
    <property type="entry name" value="ACYLPHOSPHATASE"/>
    <property type="match status" value="1"/>
</dbReference>